<feature type="compositionally biased region" description="Basic and acidic residues" evidence="2">
    <location>
        <begin position="44"/>
        <end position="54"/>
    </location>
</feature>
<gene>
    <name evidence="3" type="ORF">AOCH_002938</name>
</gene>
<feature type="compositionally biased region" description="Polar residues" evidence="2">
    <location>
        <begin position="19"/>
        <end position="29"/>
    </location>
</feature>
<feature type="region of interest" description="Disordered" evidence="2">
    <location>
        <begin position="250"/>
        <end position="270"/>
    </location>
</feature>
<evidence type="ECO:0000256" key="1">
    <source>
        <dbReference type="SAM" id="Coils"/>
    </source>
</evidence>
<dbReference type="OrthoDB" id="4448936at2759"/>
<dbReference type="AlphaFoldDB" id="A0A0F8UTK8"/>
<reference evidence="3 4" key="1">
    <citation type="submission" date="2015-02" db="EMBL/GenBank/DDBJ databases">
        <title>Draft Genome Sequences of Two Closely-Related Aflatoxigenic Aspergillus Species Obtained from the Cote d'Ivoire.</title>
        <authorList>
            <person name="Moore G.G."/>
            <person name="Beltz S.B."/>
            <person name="Mack B.M."/>
        </authorList>
    </citation>
    <scope>NUCLEOTIDE SEQUENCE [LARGE SCALE GENOMIC DNA]</scope>
    <source>
        <strain evidence="3 4">SRRC1432</strain>
    </source>
</reference>
<name>A0A0F8UTK8_9EURO</name>
<keyword evidence="4" id="KW-1185">Reference proteome</keyword>
<dbReference type="Proteomes" id="UP000034947">
    <property type="component" value="Unassembled WGS sequence"/>
</dbReference>
<feature type="region of interest" description="Disordered" evidence="2">
    <location>
        <begin position="112"/>
        <end position="158"/>
    </location>
</feature>
<evidence type="ECO:0000313" key="4">
    <source>
        <dbReference type="Proteomes" id="UP000034947"/>
    </source>
</evidence>
<evidence type="ECO:0000313" key="3">
    <source>
        <dbReference type="EMBL" id="KKK22929.1"/>
    </source>
</evidence>
<organism evidence="3 4">
    <name type="scientific">Aspergillus ochraceoroseus</name>
    <dbReference type="NCBI Taxonomy" id="138278"/>
    <lineage>
        <taxon>Eukaryota</taxon>
        <taxon>Fungi</taxon>
        <taxon>Dikarya</taxon>
        <taxon>Ascomycota</taxon>
        <taxon>Pezizomycotina</taxon>
        <taxon>Eurotiomycetes</taxon>
        <taxon>Eurotiomycetidae</taxon>
        <taxon>Eurotiales</taxon>
        <taxon>Aspergillaceae</taxon>
        <taxon>Aspergillus</taxon>
        <taxon>Aspergillus subgen. Nidulantes</taxon>
    </lineage>
</organism>
<accession>A0A0F8UTK8</accession>
<proteinExistence type="predicted"/>
<feature type="coiled-coil region" evidence="1">
    <location>
        <begin position="161"/>
        <end position="220"/>
    </location>
</feature>
<keyword evidence="1" id="KW-0175">Coiled coil</keyword>
<feature type="compositionally biased region" description="Polar residues" evidence="2">
    <location>
        <begin position="130"/>
        <end position="154"/>
    </location>
</feature>
<dbReference type="VEuPathDB" id="FungiDB:P175DRAFT_0511609"/>
<sequence>MDSPIPPNDIGHQLALSPTHFTTENQASSPEKALPSPDSSCHLSWEDSQDRNRDQTTTTKWLPERLTRLIQLASQTPDIAESDSNVLHDCLDTIESLLLDPRPNITREIIRCRPSSPHSMPKLQPPRPQLVSSSSALTSDRSMAFTTSPTQTSEKSQHSQLEELRDDVAMLSVQLNQRRNEAFQIYGLLSQEREKLASKISELETEIRELRTDMIEDLAEREALQGTVSGLESWISGWQAQRDLAIMKQPTKPPRQGGRTWWAKNKTNQPHETKTDALLEGITAWMRGWRDVEEGFRNREGNRQLKRNERWRSRTTAGVM</sequence>
<protein>
    <submittedName>
        <fullName evidence="3">Uncharacterized protein</fullName>
    </submittedName>
</protein>
<comment type="caution">
    <text evidence="3">The sequence shown here is derived from an EMBL/GenBank/DDBJ whole genome shotgun (WGS) entry which is preliminary data.</text>
</comment>
<dbReference type="EMBL" id="JYKN01000822">
    <property type="protein sequence ID" value="KKK22929.1"/>
    <property type="molecule type" value="Genomic_DNA"/>
</dbReference>
<feature type="region of interest" description="Disordered" evidence="2">
    <location>
        <begin position="1"/>
        <end position="59"/>
    </location>
</feature>
<evidence type="ECO:0000256" key="2">
    <source>
        <dbReference type="SAM" id="MobiDB-lite"/>
    </source>
</evidence>